<dbReference type="AlphaFoldDB" id="A0AAD7FCP6"/>
<name>A0AAD7FCP6_9AGAR</name>
<dbReference type="EMBL" id="JARKIF010000023">
    <property type="protein sequence ID" value="KAJ7616075.1"/>
    <property type="molecule type" value="Genomic_DNA"/>
</dbReference>
<proteinExistence type="predicted"/>
<sequence>MGRNSLGDLKMHGRISQAKVGLRRDLGMVREISKNVEGAPSTYLMLVTEIQRLSDRHSNTSSSNEDVPSPLAQLQQAYKQLASTFHTINSKSRISWEWAELLVQLGGGGAASSPASASTSVPGVGGMDKNKMRERTVTLTDHRPLKPAE</sequence>
<comment type="caution">
    <text evidence="2">The sequence shown here is derived from an EMBL/GenBank/DDBJ whole genome shotgun (WGS) entry which is preliminary data.</text>
</comment>
<protein>
    <submittedName>
        <fullName evidence="2">Uncharacterized protein</fullName>
    </submittedName>
</protein>
<evidence type="ECO:0000256" key="1">
    <source>
        <dbReference type="SAM" id="MobiDB-lite"/>
    </source>
</evidence>
<dbReference type="Proteomes" id="UP001221142">
    <property type="component" value="Unassembled WGS sequence"/>
</dbReference>
<reference evidence="2" key="1">
    <citation type="submission" date="2023-03" db="EMBL/GenBank/DDBJ databases">
        <title>Massive genome expansion in bonnet fungi (Mycena s.s.) driven by repeated elements and novel gene families across ecological guilds.</title>
        <authorList>
            <consortium name="Lawrence Berkeley National Laboratory"/>
            <person name="Harder C.B."/>
            <person name="Miyauchi S."/>
            <person name="Viragh M."/>
            <person name="Kuo A."/>
            <person name="Thoen E."/>
            <person name="Andreopoulos B."/>
            <person name="Lu D."/>
            <person name="Skrede I."/>
            <person name="Drula E."/>
            <person name="Henrissat B."/>
            <person name="Morin E."/>
            <person name="Kohler A."/>
            <person name="Barry K."/>
            <person name="LaButti K."/>
            <person name="Morin E."/>
            <person name="Salamov A."/>
            <person name="Lipzen A."/>
            <person name="Mereny Z."/>
            <person name="Hegedus B."/>
            <person name="Baldrian P."/>
            <person name="Stursova M."/>
            <person name="Weitz H."/>
            <person name="Taylor A."/>
            <person name="Grigoriev I.V."/>
            <person name="Nagy L.G."/>
            <person name="Martin F."/>
            <person name="Kauserud H."/>
        </authorList>
    </citation>
    <scope>NUCLEOTIDE SEQUENCE</scope>
    <source>
        <strain evidence="2">9284</strain>
    </source>
</reference>
<gene>
    <name evidence="2" type="ORF">FB45DRAFT_1035230</name>
</gene>
<keyword evidence="3" id="KW-1185">Reference proteome</keyword>
<evidence type="ECO:0000313" key="3">
    <source>
        <dbReference type="Proteomes" id="UP001221142"/>
    </source>
</evidence>
<feature type="compositionally biased region" description="Basic and acidic residues" evidence="1">
    <location>
        <begin position="128"/>
        <end position="149"/>
    </location>
</feature>
<accession>A0AAD7FCP6</accession>
<evidence type="ECO:0000313" key="2">
    <source>
        <dbReference type="EMBL" id="KAJ7616075.1"/>
    </source>
</evidence>
<organism evidence="2 3">
    <name type="scientific">Roridomyces roridus</name>
    <dbReference type="NCBI Taxonomy" id="1738132"/>
    <lineage>
        <taxon>Eukaryota</taxon>
        <taxon>Fungi</taxon>
        <taxon>Dikarya</taxon>
        <taxon>Basidiomycota</taxon>
        <taxon>Agaricomycotina</taxon>
        <taxon>Agaricomycetes</taxon>
        <taxon>Agaricomycetidae</taxon>
        <taxon>Agaricales</taxon>
        <taxon>Marasmiineae</taxon>
        <taxon>Mycenaceae</taxon>
        <taxon>Roridomyces</taxon>
    </lineage>
</organism>
<feature type="region of interest" description="Disordered" evidence="1">
    <location>
        <begin position="107"/>
        <end position="149"/>
    </location>
</feature>